<reference evidence="6" key="1">
    <citation type="journal article" date="2019" name="Int. J. Syst. Evol. Microbiol.">
        <title>The Global Catalogue of Microorganisms (GCM) 10K type strain sequencing project: providing services to taxonomists for standard genome sequencing and annotation.</title>
        <authorList>
            <consortium name="The Broad Institute Genomics Platform"/>
            <consortium name="The Broad Institute Genome Sequencing Center for Infectious Disease"/>
            <person name="Wu L."/>
            <person name="Ma J."/>
        </authorList>
    </citation>
    <scope>NUCLEOTIDE SEQUENCE [LARGE SCALE GENOMIC DNA]</scope>
    <source>
        <strain evidence="6">NBRC 111146</strain>
    </source>
</reference>
<dbReference type="InterPro" id="IPR013529">
    <property type="entry name" value="Glyco_hydro_42_N"/>
</dbReference>
<evidence type="ECO:0008006" key="7">
    <source>
        <dbReference type="Google" id="ProtNLM"/>
    </source>
</evidence>
<evidence type="ECO:0000259" key="4">
    <source>
        <dbReference type="Pfam" id="PF17992"/>
    </source>
</evidence>
<name>A0ABQ6EQA3_9VIBR</name>
<sequence>MNFKIDSIALAVLSGVLITSYTATSTPVYAETKAEKQEDLSSISVPIELTDDAFLDKTETSFTSYAKQGNALKVHFDAVSKDEANSKWPNIKLHPIAGTYDWLNKGGLKLKLENPGDRKVRFELKVADSIGIMGAEAHQLDLPIYLDAGETKTVDFLFNGTARGLEGYRGGSELDLKNIAEFQFYAVGPIEQQEVIIHSIDYIEGTGDFVKSQARTNTVIQTEIPSLLTVANFENSEDMAKIERHTGTKIKSISSHSGRALRVTYTTDDAYPTVKFSAGNKKGQVWDWSHHGDAALAFDAKNLGESGVQLFVRVDDDLDEKLGGQSNGSAHSRTGYVQIAPNSDGTYYFTLKDLAEGLSSGMRGEPPKKSFAATQVVFGWGEGQLNPSNIVSFQLYMMNPTTTSELEFDNFRLIPNLSTDTERYVGLVDKFGQYTQEDWPLKVYDEQELKEHGKEDLALAKSATLMPDRSKFGGWKEGPKLKGTGYFRTEKIEDKWALVDPEGYLYFVTGLDNIRLDDSYTVTGVDFADAKDIDTSIIRPSEISTGGYIENTDKRVVKSDLRHGMFTWLPDYKDKLADNYSFNPMVHAGPLKHGEVFSFYAANLQRKYGTDTQVQTHDVWRDVTLARMQDWGFTSLGNWSEPSAFYGNKKVPYTAHGWITGKHQKISTGNDYWGPLHDPFDPDFRKSVAEMAKNVADEVKNDPWCIGYFVDNELSWGNTEVDANHYSLAVSGLKMKESESSAKKAFDKVLKDKYGSIDKLNKSWGIQVKSWDEFSQGFNFTGDYTSSVKEDLSQLLFVLADQYFKVVNGEMRKVMPHHLNLGSRFSDWGITPEAAKAAAKYVDVMSYNLYAKDLESKGDWSRLEELDKPSIIGEFHFGALDSGLFHPGIVSADDQQGRADAYKHYMESIIANPYFIGAHWFQYMDSPVTGRAWDGENYNVGFVTVTDTPYKPLVEAAKEVNRSLYQRRYGNLR</sequence>
<dbReference type="Pfam" id="PF02449">
    <property type="entry name" value="Glyco_hydro_42"/>
    <property type="match status" value="1"/>
</dbReference>
<keyword evidence="1" id="KW-0378">Hydrolase</keyword>
<evidence type="ECO:0000259" key="3">
    <source>
        <dbReference type="Pfam" id="PF02449"/>
    </source>
</evidence>
<keyword evidence="2" id="KW-0326">Glycosidase</keyword>
<proteinExistence type="predicted"/>
<keyword evidence="6" id="KW-1185">Reference proteome</keyword>
<gene>
    <name evidence="5" type="ORF">GCM10007931_23120</name>
</gene>
<dbReference type="Pfam" id="PF17992">
    <property type="entry name" value="Agarase_CBM"/>
    <property type="match status" value="1"/>
</dbReference>
<protein>
    <recommendedName>
        <fullName evidence="7">Beta-agarase</fullName>
    </recommendedName>
</protein>
<evidence type="ECO:0000256" key="1">
    <source>
        <dbReference type="ARBA" id="ARBA00022801"/>
    </source>
</evidence>
<dbReference type="InterPro" id="IPR040669">
    <property type="entry name" value="Agarase_CBM"/>
</dbReference>
<comment type="caution">
    <text evidence="5">The sequence shown here is derived from an EMBL/GenBank/DDBJ whole genome shotgun (WGS) entry which is preliminary data.</text>
</comment>
<dbReference type="SUPFAM" id="SSF51445">
    <property type="entry name" value="(Trans)glycosidases"/>
    <property type="match status" value="1"/>
</dbReference>
<organism evidence="5 6">
    <name type="scientific">Vibrio algivorus</name>
    <dbReference type="NCBI Taxonomy" id="1667024"/>
    <lineage>
        <taxon>Bacteria</taxon>
        <taxon>Pseudomonadati</taxon>
        <taxon>Pseudomonadota</taxon>
        <taxon>Gammaproteobacteria</taxon>
        <taxon>Vibrionales</taxon>
        <taxon>Vibrionaceae</taxon>
        <taxon>Vibrio</taxon>
    </lineage>
</organism>
<dbReference type="Proteomes" id="UP001157156">
    <property type="component" value="Unassembled WGS sequence"/>
</dbReference>
<evidence type="ECO:0000256" key="2">
    <source>
        <dbReference type="ARBA" id="ARBA00023295"/>
    </source>
</evidence>
<dbReference type="InterPro" id="IPR017853">
    <property type="entry name" value="GH"/>
</dbReference>
<feature type="domain" description="Glycoside hydrolase family 42 N-terminal" evidence="3">
    <location>
        <begin position="681"/>
        <end position="852"/>
    </location>
</feature>
<dbReference type="Gene3D" id="3.20.20.80">
    <property type="entry name" value="Glycosidases"/>
    <property type="match status" value="1"/>
</dbReference>
<dbReference type="RefSeq" id="WP_089123697.1">
    <property type="nucleotide sequence ID" value="NZ_BSPV01000008.1"/>
</dbReference>
<accession>A0ABQ6EQA3</accession>
<dbReference type="EMBL" id="BSPV01000008">
    <property type="protein sequence ID" value="GLT15337.1"/>
    <property type="molecule type" value="Genomic_DNA"/>
</dbReference>
<evidence type="ECO:0000313" key="6">
    <source>
        <dbReference type="Proteomes" id="UP001157156"/>
    </source>
</evidence>
<evidence type="ECO:0000313" key="5">
    <source>
        <dbReference type="EMBL" id="GLT15337.1"/>
    </source>
</evidence>
<feature type="domain" description="Agarase CBM-like" evidence="4">
    <location>
        <begin position="233"/>
        <end position="421"/>
    </location>
</feature>
<dbReference type="Gene3D" id="2.60.120.430">
    <property type="entry name" value="Galactose-binding lectin"/>
    <property type="match status" value="2"/>
</dbReference>